<organism evidence="2 3">
    <name type="scientific">Hymenobacter edaphi</name>
    <dbReference type="NCBI Taxonomy" id="2211146"/>
    <lineage>
        <taxon>Bacteria</taxon>
        <taxon>Pseudomonadati</taxon>
        <taxon>Bacteroidota</taxon>
        <taxon>Cytophagia</taxon>
        <taxon>Cytophagales</taxon>
        <taxon>Hymenobacteraceae</taxon>
        <taxon>Hymenobacter</taxon>
    </lineage>
</organism>
<dbReference type="OrthoDB" id="880944at2"/>
<name>A0A328BTR0_9BACT</name>
<dbReference type="Proteomes" id="UP000248553">
    <property type="component" value="Unassembled WGS sequence"/>
</dbReference>
<evidence type="ECO:0008006" key="4">
    <source>
        <dbReference type="Google" id="ProtNLM"/>
    </source>
</evidence>
<accession>A0A328BTR0</accession>
<feature type="signal peptide" evidence="1">
    <location>
        <begin position="1"/>
        <end position="18"/>
    </location>
</feature>
<reference evidence="3" key="1">
    <citation type="submission" date="2018-05" db="EMBL/GenBank/DDBJ databases">
        <authorList>
            <person name="Nie L."/>
        </authorList>
    </citation>
    <scope>NUCLEOTIDE SEQUENCE [LARGE SCALE GENOMIC DNA]</scope>
    <source>
        <strain evidence="3">NL</strain>
    </source>
</reference>
<protein>
    <recommendedName>
        <fullName evidence="4">Outer membrane protein beta-barrel domain-containing protein</fullName>
    </recommendedName>
</protein>
<evidence type="ECO:0000313" key="3">
    <source>
        <dbReference type="Proteomes" id="UP000248553"/>
    </source>
</evidence>
<gene>
    <name evidence="2" type="ORF">DLM85_00640</name>
</gene>
<keyword evidence="3" id="KW-1185">Reference proteome</keyword>
<evidence type="ECO:0000313" key="2">
    <source>
        <dbReference type="EMBL" id="RAK69406.1"/>
    </source>
</evidence>
<evidence type="ECO:0000256" key="1">
    <source>
        <dbReference type="SAM" id="SignalP"/>
    </source>
</evidence>
<comment type="caution">
    <text evidence="2">The sequence shown here is derived from an EMBL/GenBank/DDBJ whole genome shotgun (WGS) entry which is preliminary data.</text>
</comment>
<sequence>MKLLLLLASPLLALPAAAQTPAAAPDSPPPYRVAGGVLGSYRTVGLLGEVRAGGPWALKVAAVRQSDGTIPGEHSTAALGLLTYYLPTHLKAVEPLLGVGGLYSRYHWQQRGGRGTLPDVNVGGGFGANVRFHRHLRTGLQLFVANGFRAEYDAAAATMRKTGRRLLVLPALTLEVLL</sequence>
<dbReference type="RefSeq" id="WP_111476142.1">
    <property type="nucleotide sequence ID" value="NZ_QHKM01000001.1"/>
</dbReference>
<dbReference type="EMBL" id="QHKM01000001">
    <property type="protein sequence ID" value="RAK69406.1"/>
    <property type="molecule type" value="Genomic_DNA"/>
</dbReference>
<proteinExistence type="predicted"/>
<keyword evidence="1" id="KW-0732">Signal</keyword>
<feature type="chain" id="PRO_5016312468" description="Outer membrane protein beta-barrel domain-containing protein" evidence="1">
    <location>
        <begin position="19"/>
        <end position="178"/>
    </location>
</feature>
<dbReference type="AlphaFoldDB" id="A0A328BTR0"/>